<evidence type="ECO:0000313" key="4">
    <source>
        <dbReference type="Proteomes" id="UP000460626"/>
    </source>
</evidence>
<feature type="transmembrane region" description="Helical" evidence="1">
    <location>
        <begin position="23"/>
        <end position="42"/>
    </location>
</feature>
<accession>A0A844ZXT2</accession>
<keyword evidence="1" id="KW-0472">Membrane</keyword>
<keyword evidence="1" id="KW-1133">Transmembrane helix</keyword>
<protein>
    <submittedName>
        <fullName evidence="3">Beta-carotene ketolase</fullName>
    </submittedName>
</protein>
<keyword evidence="4" id="KW-1185">Reference proteome</keyword>
<feature type="transmembrane region" description="Helical" evidence="1">
    <location>
        <begin position="148"/>
        <end position="167"/>
    </location>
</feature>
<dbReference type="OrthoDB" id="9792534at2"/>
<proteinExistence type="predicted"/>
<comment type="caution">
    <text evidence="3">The sequence shown here is derived from an EMBL/GenBank/DDBJ whole genome shotgun (WGS) entry which is preliminary data.</text>
</comment>
<feature type="domain" description="Fatty acid desaturase" evidence="2">
    <location>
        <begin position="51"/>
        <end position="152"/>
    </location>
</feature>
<gene>
    <name evidence="3" type="ORF">GRI62_02825</name>
</gene>
<keyword evidence="1" id="KW-0812">Transmembrane</keyword>
<dbReference type="Proteomes" id="UP000460626">
    <property type="component" value="Unassembled WGS sequence"/>
</dbReference>
<feature type="transmembrane region" description="Helical" evidence="1">
    <location>
        <begin position="49"/>
        <end position="73"/>
    </location>
</feature>
<dbReference type="InterPro" id="IPR005804">
    <property type="entry name" value="FA_desaturase_dom"/>
</dbReference>
<feature type="transmembrane region" description="Helical" evidence="1">
    <location>
        <begin position="93"/>
        <end position="110"/>
    </location>
</feature>
<organism evidence="3 4">
    <name type="scientific">Aurantiacibacter arachoides</name>
    <dbReference type="NCBI Taxonomy" id="1850444"/>
    <lineage>
        <taxon>Bacteria</taxon>
        <taxon>Pseudomonadati</taxon>
        <taxon>Pseudomonadota</taxon>
        <taxon>Alphaproteobacteria</taxon>
        <taxon>Sphingomonadales</taxon>
        <taxon>Erythrobacteraceae</taxon>
        <taxon>Aurantiacibacter</taxon>
    </lineage>
</organism>
<reference evidence="3 4" key="1">
    <citation type="submission" date="2019-12" db="EMBL/GenBank/DDBJ databases">
        <title>Genomic-based taxomic classification of the family Erythrobacteraceae.</title>
        <authorList>
            <person name="Xu L."/>
        </authorList>
    </citation>
    <scope>NUCLEOTIDE SEQUENCE [LARGE SCALE GENOMIC DNA]</scope>
    <source>
        <strain evidence="3 4">RC4-10-4</strain>
    </source>
</reference>
<evidence type="ECO:0000313" key="3">
    <source>
        <dbReference type="EMBL" id="MXO92538.1"/>
    </source>
</evidence>
<dbReference type="Pfam" id="PF00487">
    <property type="entry name" value="FA_desaturase"/>
    <property type="match status" value="1"/>
</dbReference>
<dbReference type="EMBL" id="WTYH01000001">
    <property type="protein sequence ID" value="MXO92538.1"/>
    <property type="molecule type" value="Genomic_DNA"/>
</dbReference>
<evidence type="ECO:0000256" key="1">
    <source>
        <dbReference type="SAM" id="Phobius"/>
    </source>
</evidence>
<dbReference type="AlphaFoldDB" id="A0A844ZXT2"/>
<sequence>MPASPPSAIVATETGTTRSTQTAIGIGLAAALFAAWLALHLYGVFVFELAWTTLGAGLIIALVQCWLSVGLFIVSHDAMHGSLAPGRPRLNSAIGAFLLFLYAGFGWRTMRAAHFDHHRHAGTAGDPDFDADNPAHFWRWYGTFLRRYFGWQSALYVSLVVTVYWLAFGVPMAQIVLVYGVPAIASSLQLFYFGTYRPHHHAEGGFADRHNARSDAFSAPLSLATCFHFGYHHEHHRSPQTPWWALPAFRRAQHGDCRNQGN</sequence>
<feature type="transmembrane region" description="Helical" evidence="1">
    <location>
        <begin position="173"/>
        <end position="193"/>
    </location>
</feature>
<dbReference type="GO" id="GO:0006629">
    <property type="term" value="P:lipid metabolic process"/>
    <property type="evidence" value="ECO:0007669"/>
    <property type="project" value="InterPro"/>
</dbReference>
<evidence type="ECO:0000259" key="2">
    <source>
        <dbReference type="Pfam" id="PF00487"/>
    </source>
</evidence>
<name>A0A844ZXT2_9SPHN</name>